<dbReference type="Proteomes" id="UP000324222">
    <property type="component" value="Unassembled WGS sequence"/>
</dbReference>
<accession>A0A5B7I102</accession>
<sequence>MVLDGEEVPETDALLPVLRIKSVAFGEHCVHHALPVCLLPCSPVPLPARLPACLKGDPDQPGIQADQ</sequence>
<evidence type="ECO:0000313" key="2">
    <source>
        <dbReference type="Proteomes" id="UP000324222"/>
    </source>
</evidence>
<proteinExistence type="predicted"/>
<evidence type="ECO:0000313" key="1">
    <source>
        <dbReference type="EMBL" id="MPC79051.1"/>
    </source>
</evidence>
<comment type="caution">
    <text evidence="1">The sequence shown here is derived from an EMBL/GenBank/DDBJ whole genome shotgun (WGS) entry which is preliminary data.</text>
</comment>
<keyword evidence="2" id="KW-1185">Reference proteome</keyword>
<reference evidence="1 2" key="1">
    <citation type="submission" date="2019-05" db="EMBL/GenBank/DDBJ databases">
        <title>Another draft genome of Portunus trituberculatus and its Hox gene families provides insights of decapod evolution.</title>
        <authorList>
            <person name="Jeong J.-H."/>
            <person name="Song I."/>
            <person name="Kim S."/>
            <person name="Choi T."/>
            <person name="Kim D."/>
            <person name="Ryu S."/>
            <person name="Kim W."/>
        </authorList>
    </citation>
    <scope>NUCLEOTIDE SEQUENCE [LARGE SCALE GENOMIC DNA]</scope>
    <source>
        <tissue evidence="1">Muscle</tissue>
    </source>
</reference>
<dbReference type="EMBL" id="VSRR010050100">
    <property type="protein sequence ID" value="MPC79051.1"/>
    <property type="molecule type" value="Genomic_DNA"/>
</dbReference>
<protein>
    <submittedName>
        <fullName evidence="1">Uncharacterized protein</fullName>
    </submittedName>
</protein>
<dbReference type="AlphaFoldDB" id="A0A5B7I102"/>
<organism evidence="1 2">
    <name type="scientific">Portunus trituberculatus</name>
    <name type="common">Swimming crab</name>
    <name type="synonym">Neptunus trituberculatus</name>
    <dbReference type="NCBI Taxonomy" id="210409"/>
    <lineage>
        <taxon>Eukaryota</taxon>
        <taxon>Metazoa</taxon>
        <taxon>Ecdysozoa</taxon>
        <taxon>Arthropoda</taxon>
        <taxon>Crustacea</taxon>
        <taxon>Multicrustacea</taxon>
        <taxon>Malacostraca</taxon>
        <taxon>Eumalacostraca</taxon>
        <taxon>Eucarida</taxon>
        <taxon>Decapoda</taxon>
        <taxon>Pleocyemata</taxon>
        <taxon>Brachyura</taxon>
        <taxon>Eubrachyura</taxon>
        <taxon>Portunoidea</taxon>
        <taxon>Portunidae</taxon>
        <taxon>Portuninae</taxon>
        <taxon>Portunus</taxon>
    </lineage>
</organism>
<gene>
    <name evidence="1" type="ORF">E2C01_073563</name>
</gene>
<name>A0A5B7I102_PORTR</name>